<protein>
    <submittedName>
        <fullName evidence="2">Uncharacterized protein</fullName>
    </submittedName>
</protein>
<dbReference type="InterPro" id="IPR053023">
    <property type="entry name" value="FLAP_modulator"/>
</dbReference>
<dbReference type="PANTHER" id="PTHR33975:SF2">
    <property type="entry name" value="MYELIN-ASSOCIATED OLIGODENDROCYTE BASIC PROTEIN"/>
    <property type="match status" value="1"/>
</dbReference>
<name>A0A2N9FTQ7_FAGSY</name>
<dbReference type="AlphaFoldDB" id="A0A2N9FTQ7"/>
<organism evidence="2">
    <name type="scientific">Fagus sylvatica</name>
    <name type="common">Beechnut</name>
    <dbReference type="NCBI Taxonomy" id="28930"/>
    <lineage>
        <taxon>Eukaryota</taxon>
        <taxon>Viridiplantae</taxon>
        <taxon>Streptophyta</taxon>
        <taxon>Embryophyta</taxon>
        <taxon>Tracheophyta</taxon>
        <taxon>Spermatophyta</taxon>
        <taxon>Magnoliopsida</taxon>
        <taxon>eudicotyledons</taxon>
        <taxon>Gunneridae</taxon>
        <taxon>Pentapetalae</taxon>
        <taxon>rosids</taxon>
        <taxon>fabids</taxon>
        <taxon>Fagales</taxon>
        <taxon>Fagaceae</taxon>
        <taxon>Fagus</taxon>
    </lineage>
</organism>
<accession>A0A2N9FTQ7</accession>
<dbReference type="InterPro" id="IPR010903">
    <property type="entry name" value="DUF1517"/>
</dbReference>
<feature type="chain" id="PRO_5015084612" evidence="1">
    <location>
        <begin position="24"/>
        <end position="292"/>
    </location>
</feature>
<feature type="signal peptide" evidence="1">
    <location>
        <begin position="1"/>
        <end position="23"/>
    </location>
</feature>
<gene>
    <name evidence="2" type="ORF">FSB_LOCUS18524</name>
    <name evidence="3" type="ORF">FSB_LOCUS48518</name>
</gene>
<dbReference type="EMBL" id="OIVN01001166">
    <property type="protein sequence ID" value="SPC90642.1"/>
    <property type="molecule type" value="Genomic_DNA"/>
</dbReference>
<dbReference type="Pfam" id="PF07466">
    <property type="entry name" value="DUF1517"/>
    <property type="match status" value="1"/>
</dbReference>
<evidence type="ECO:0000313" key="2">
    <source>
        <dbReference type="EMBL" id="SPC90642.1"/>
    </source>
</evidence>
<dbReference type="EMBL" id="OIVN01005052">
    <property type="protein sequence ID" value="SPD20636.1"/>
    <property type="molecule type" value="Genomic_DNA"/>
</dbReference>
<proteinExistence type="predicted"/>
<evidence type="ECO:0000256" key="1">
    <source>
        <dbReference type="SAM" id="SignalP"/>
    </source>
</evidence>
<sequence length="292" mass="32466">MMMMKMVVTLLVMICCHVDSVSAGFSLREYGVKSGGSSGQEVSSYTRFGFFKETNDKKEVYYSESYGAPETRKSPHCCNYHALDSFSSSSYGVQGKPNSLPSPPPPPSMACLFFTFIVGAALIKAGTEYLQRDSVIMLQVVFDGVTRRIQRDLDIVSKTKGGLHWLLSVAATTRCVYRHPKSCFAAYSSVNKIWRFDGGWEKCFDQTYHLEQEKVNACVPVYDSGLGDNKYVIVTILIAASGVHNLPAVNDYSDLVSALDSLTSINYKCIEAVKVLWTNRDDIRDLTSLRTL</sequence>
<dbReference type="PANTHER" id="PTHR33975">
    <property type="entry name" value="MYELIN-ASSOCIATED OLIGODENDROCYTE BASIC PROTEIN"/>
    <property type="match status" value="1"/>
</dbReference>
<keyword evidence="1" id="KW-0732">Signal</keyword>
<evidence type="ECO:0000313" key="3">
    <source>
        <dbReference type="EMBL" id="SPD20636.1"/>
    </source>
</evidence>
<reference evidence="2" key="1">
    <citation type="submission" date="2018-02" db="EMBL/GenBank/DDBJ databases">
        <authorList>
            <person name="Cohen D.B."/>
            <person name="Kent A.D."/>
        </authorList>
    </citation>
    <scope>NUCLEOTIDE SEQUENCE</scope>
</reference>